<keyword evidence="3" id="KW-1185">Reference proteome</keyword>
<gene>
    <name evidence="2" type="ORF">BC936DRAFT_139763</name>
</gene>
<dbReference type="Proteomes" id="UP000268093">
    <property type="component" value="Unassembled WGS sequence"/>
</dbReference>
<dbReference type="OrthoDB" id="5579731at2759"/>
<organism evidence="2 3">
    <name type="scientific">Jimgerdemannia flammicorona</name>
    <dbReference type="NCBI Taxonomy" id="994334"/>
    <lineage>
        <taxon>Eukaryota</taxon>
        <taxon>Fungi</taxon>
        <taxon>Fungi incertae sedis</taxon>
        <taxon>Mucoromycota</taxon>
        <taxon>Mucoromycotina</taxon>
        <taxon>Endogonomycetes</taxon>
        <taxon>Endogonales</taxon>
        <taxon>Endogonaceae</taxon>
        <taxon>Jimgerdemannia</taxon>
    </lineage>
</organism>
<feature type="compositionally biased region" description="Low complexity" evidence="1">
    <location>
        <begin position="224"/>
        <end position="248"/>
    </location>
</feature>
<dbReference type="AlphaFoldDB" id="A0A433B9B2"/>
<proteinExistence type="predicted"/>
<evidence type="ECO:0000256" key="1">
    <source>
        <dbReference type="SAM" id="MobiDB-lite"/>
    </source>
</evidence>
<protein>
    <submittedName>
        <fullName evidence="2">Uncharacterized protein</fullName>
    </submittedName>
</protein>
<sequence>MNPDEVVMQLKRKGAFDEIRKQVLSDFQKSVSPPTPTTPSFFPSWFVVTSLPFLTRIIIVAISNDRTSTRHLGSRPAIPRPCHRCSRAGDRPRPVPPSTRQGFPAHGTARAERCVRASTPAGPTILPRVRGLHPADRGRDPGRRRAGRRSGCVILLQIRALYHECSLLDPVLRSRAPTRRSPHPYLTTSHTLATTSDSPQPTLSTSIFITTTTTTITTPPPAAQPITTTPRAPDAAPQPTPSTSTSSTRGRDREREHRRPDRDRDRDWERERERERERDRDRDRDRERGGSSYRPSPVASSSATGREST</sequence>
<feature type="compositionally biased region" description="Polar residues" evidence="1">
    <location>
        <begin position="186"/>
        <end position="200"/>
    </location>
</feature>
<feature type="compositionally biased region" description="Low complexity" evidence="1">
    <location>
        <begin position="291"/>
        <end position="303"/>
    </location>
</feature>
<feature type="region of interest" description="Disordered" evidence="1">
    <location>
        <begin position="69"/>
        <end position="147"/>
    </location>
</feature>
<evidence type="ECO:0000313" key="3">
    <source>
        <dbReference type="Proteomes" id="UP000268093"/>
    </source>
</evidence>
<feature type="compositionally biased region" description="Low complexity" evidence="1">
    <location>
        <begin position="201"/>
        <end position="217"/>
    </location>
</feature>
<accession>A0A433B9B2</accession>
<dbReference type="EMBL" id="RBNI01015765">
    <property type="protein sequence ID" value="RUP13082.1"/>
    <property type="molecule type" value="Genomic_DNA"/>
</dbReference>
<reference evidence="2 3" key="1">
    <citation type="journal article" date="2018" name="New Phytol.">
        <title>Phylogenomics of Endogonaceae and evolution of mycorrhizas within Mucoromycota.</title>
        <authorList>
            <person name="Chang Y."/>
            <person name="Desiro A."/>
            <person name="Na H."/>
            <person name="Sandor L."/>
            <person name="Lipzen A."/>
            <person name="Clum A."/>
            <person name="Barry K."/>
            <person name="Grigoriev I.V."/>
            <person name="Martin F.M."/>
            <person name="Stajich J.E."/>
            <person name="Smith M.E."/>
            <person name="Bonito G."/>
            <person name="Spatafora J.W."/>
        </authorList>
    </citation>
    <scope>NUCLEOTIDE SEQUENCE [LARGE SCALE GENOMIC DNA]</scope>
    <source>
        <strain evidence="2 3">GMNB39</strain>
    </source>
</reference>
<feature type="compositionally biased region" description="Basic and acidic residues" evidence="1">
    <location>
        <begin position="133"/>
        <end position="143"/>
    </location>
</feature>
<name>A0A433B9B2_9FUNG</name>
<comment type="caution">
    <text evidence="2">The sequence shown here is derived from an EMBL/GenBank/DDBJ whole genome shotgun (WGS) entry which is preliminary data.</text>
</comment>
<feature type="region of interest" description="Disordered" evidence="1">
    <location>
        <begin position="175"/>
        <end position="309"/>
    </location>
</feature>
<feature type="compositionally biased region" description="Basic and acidic residues" evidence="1">
    <location>
        <begin position="249"/>
        <end position="289"/>
    </location>
</feature>
<evidence type="ECO:0000313" key="2">
    <source>
        <dbReference type="EMBL" id="RUP13082.1"/>
    </source>
</evidence>